<dbReference type="Proteomes" id="UP000610203">
    <property type="component" value="Unassembled WGS sequence"/>
</dbReference>
<gene>
    <name evidence="1" type="ORF">GCM10016272_00030</name>
</gene>
<accession>A0ABQ3GLA1</accession>
<comment type="caution">
    <text evidence="1">The sequence shown here is derived from an EMBL/GenBank/DDBJ whole genome shotgun (WGS) entry which is preliminary data.</text>
</comment>
<sequence length="65" mass="7274">MLAGDDNKDSFKSNYLEGLNKVGINMTDIKDIICVMSASRPPSLEQTYEVTEAIEDDYAIFVLQL</sequence>
<name>A0ABQ3GLA1_9GAMM</name>
<evidence type="ECO:0000313" key="2">
    <source>
        <dbReference type="Proteomes" id="UP000610203"/>
    </source>
</evidence>
<organism evidence="1 2">
    <name type="scientific">Psychrobacter glaciei</name>
    <dbReference type="NCBI Taxonomy" id="619771"/>
    <lineage>
        <taxon>Bacteria</taxon>
        <taxon>Pseudomonadati</taxon>
        <taxon>Pseudomonadota</taxon>
        <taxon>Gammaproteobacteria</taxon>
        <taxon>Moraxellales</taxon>
        <taxon>Moraxellaceae</taxon>
        <taxon>Psychrobacter</taxon>
    </lineage>
</organism>
<protein>
    <submittedName>
        <fullName evidence="1">Uncharacterized protein</fullName>
    </submittedName>
</protein>
<proteinExistence type="predicted"/>
<keyword evidence="2" id="KW-1185">Reference proteome</keyword>
<evidence type="ECO:0000313" key="1">
    <source>
        <dbReference type="EMBL" id="GHD24891.1"/>
    </source>
</evidence>
<dbReference type="EMBL" id="BMZR01000001">
    <property type="protein sequence ID" value="GHD24891.1"/>
    <property type="molecule type" value="Genomic_DNA"/>
</dbReference>
<reference evidence="2" key="1">
    <citation type="journal article" date="2019" name="Int. J. Syst. Evol. Microbiol.">
        <title>The Global Catalogue of Microorganisms (GCM) 10K type strain sequencing project: providing services to taxonomists for standard genome sequencing and annotation.</title>
        <authorList>
            <consortium name="The Broad Institute Genomics Platform"/>
            <consortium name="The Broad Institute Genome Sequencing Center for Infectious Disease"/>
            <person name="Wu L."/>
            <person name="Ma J."/>
        </authorList>
    </citation>
    <scope>NUCLEOTIDE SEQUENCE [LARGE SCALE GENOMIC DNA]</scope>
    <source>
        <strain evidence="2">KCTC 42280</strain>
    </source>
</reference>